<dbReference type="PANTHER" id="PTHR39200:SF1">
    <property type="entry name" value="AUTO-TRANSPORTER ADHESIN HEAD GIN DOMAIN-CONTAINING PROTEIN-RELATED"/>
    <property type="match status" value="1"/>
</dbReference>
<dbReference type="EMBL" id="SNRY01001821">
    <property type="protein sequence ID" value="KAA6328431.1"/>
    <property type="molecule type" value="Genomic_DNA"/>
</dbReference>
<name>A0A5J4R5R2_9ZZZZ</name>
<feature type="domain" description="Putative auto-transporter adhesin head GIN" evidence="1">
    <location>
        <begin position="41"/>
        <end position="246"/>
    </location>
</feature>
<dbReference type="Gene3D" id="2.160.20.120">
    <property type="match status" value="1"/>
</dbReference>
<evidence type="ECO:0000259" key="1">
    <source>
        <dbReference type="Pfam" id="PF10988"/>
    </source>
</evidence>
<accession>A0A5J4R5R2</accession>
<organism evidence="2">
    <name type="scientific">termite gut metagenome</name>
    <dbReference type="NCBI Taxonomy" id="433724"/>
    <lineage>
        <taxon>unclassified sequences</taxon>
        <taxon>metagenomes</taxon>
        <taxon>organismal metagenomes</taxon>
    </lineage>
</organism>
<reference evidence="2" key="1">
    <citation type="submission" date="2019-03" db="EMBL/GenBank/DDBJ databases">
        <title>Single cell metagenomics reveals metabolic interactions within the superorganism composed of flagellate Streblomastix strix and complex community of Bacteroidetes bacteria on its surface.</title>
        <authorList>
            <person name="Treitli S.C."/>
            <person name="Kolisko M."/>
            <person name="Husnik F."/>
            <person name="Keeling P."/>
            <person name="Hampl V."/>
        </authorList>
    </citation>
    <scope>NUCLEOTIDE SEQUENCE</scope>
    <source>
        <strain evidence="2">STM</strain>
    </source>
</reference>
<protein>
    <recommendedName>
        <fullName evidence="1">Putative auto-transporter adhesin head GIN domain-containing protein</fullName>
    </recommendedName>
</protein>
<gene>
    <name evidence="2" type="ORF">EZS27_022676</name>
</gene>
<dbReference type="InterPro" id="IPR021255">
    <property type="entry name" value="DUF2807"/>
</dbReference>
<dbReference type="AlphaFoldDB" id="A0A5J4R5R2"/>
<proteinExistence type="predicted"/>
<sequence length="259" mass="27628">MKKLWITAVVAWSCLCSHSCINIQSIEASKNYVTRVVKTDNFNAIRLMGSSDVVYTQTDGRVHVEVYGPDNIVDLVDVYTENGSLNVKSKRNMMVFNSNNLEVRVFAPSLDKMEITGSGDITIASGLKTDKNLSMSIVGSGDISGLNIRCAQLSLSVTGSGDIELNHITAENTQARVTGSGDIELSGTTQSADYTVSGSGDIDAVKLEANNVLASVTGSGDISCYAVSALKAHRSGSGSISYKGNPQQIDIPRKGVYRF</sequence>
<comment type="caution">
    <text evidence="2">The sequence shown here is derived from an EMBL/GenBank/DDBJ whole genome shotgun (WGS) entry which is preliminary data.</text>
</comment>
<dbReference type="Pfam" id="PF10988">
    <property type="entry name" value="DUF2807"/>
    <property type="match status" value="1"/>
</dbReference>
<evidence type="ECO:0000313" key="2">
    <source>
        <dbReference type="EMBL" id="KAA6328431.1"/>
    </source>
</evidence>
<dbReference type="PANTHER" id="PTHR39200">
    <property type="entry name" value="HYPOTHETICAL EXPORTED PROTEIN"/>
    <property type="match status" value="1"/>
</dbReference>